<evidence type="ECO:0000313" key="1">
    <source>
        <dbReference type="EMBL" id="WWQ69579.1"/>
    </source>
</evidence>
<geneLocation type="plasmid" evidence="1 2">
    <name>p1</name>
</geneLocation>
<accession>A0ACD5AQT5</accession>
<keyword evidence="1" id="KW-0614">Plasmid</keyword>
<dbReference type="Proteomes" id="UP001432251">
    <property type="component" value="Plasmid p1"/>
</dbReference>
<dbReference type="EMBL" id="CP146023">
    <property type="protein sequence ID" value="WWQ69579.1"/>
    <property type="molecule type" value="Genomic_DNA"/>
</dbReference>
<gene>
    <name evidence="1" type="ORF">V2W30_41180</name>
</gene>
<keyword evidence="2" id="KW-1185">Reference proteome</keyword>
<reference evidence="1" key="1">
    <citation type="journal article" date="2025" name="Int. J. Syst. Evol. Microbiol.">
        <title>Streptomyces citrinus sp. nov., with yellow diffusible pigment.</title>
        <authorList>
            <person name="He Y."/>
            <person name="Yang E."/>
            <person name="Xu J."/>
            <person name="Sun Y."/>
            <person name="Sun L."/>
        </authorList>
    </citation>
    <scope>NUCLEOTIDE SEQUENCE</scope>
    <source>
        <strain evidence="1">Q6</strain>
    </source>
</reference>
<name>A0ACD5AQT5_9ACTN</name>
<evidence type="ECO:0000313" key="2">
    <source>
        <dbReference type="Proteomes" id="UP001432251"/>
    </source>
</evidence>
<protein>
    <submittedName>
        <fullName evidence="1">Conjugal transfer protein</fullName>
    </submittedName>
</protein>
<organism evidence="1 2">
    <name type="scientific">Streptomyces citrinus</name>
    <dbReference type="NCBI Taxonomy" id="3118173"/>
    <lineage>
        <taxon>Bacteria</taxon>
        <taxon>Bacillati</taxon>
        <taxon>Actinomycetota</taxon>
        <taxon>Actinomycetes</taxon>
        <taxon>Kitasatosporales</taxon>
        <taxon>Streptomycetaceae</taxon>
        <taxon>Streptomyces</taxon>
    </lineage>
</organism>
<sequence length="300" mass="31003">MPASPHEGPPTVAGLDLERTRRRVRMGRAGVWACLVAGPLALAFTVTQPNVRVVAQATPAPVRTTQASVAVDPGGYAAEFIDAWLRADASRPESRFALRAQQLGPNVQLPEPVDGAKAPQRVSAVRSVRGAHGLWSVTVAVQDTDAVRYFAVPVSASSSGSAVTVLGTPALVAGPGTVKTAASRYTVDVPQGPLTETVGDFLSAYLSGSGEVERYLAPRTELAAVTPAVADQVGLETVSGREQATAGQQVPGDGTRVHVQASATAHSAAGRWPLSYELTLAARGGRWEIAALTSGGGEEQ</sequence>
<proteinExistence type="predicted"/>